<dbReference type="Pfam" id="PF01030">
    <property type="entry name" value="Recep_L_domain"/>
    <property type="match status" value="1"/>
</dbReference>
<dbReference type="Proteomes" id="UP000053660">
    <property type="component" value="Unassembled WGS sequence"/>
</dbReference>
<feature type="domain" description="Receptor L-domain" evidence="1">
    <location>
        <begin position="58"/>
        <end position="157"/>
    </location>
</feature>
<dbReference type="AlphaFoldDB" id="A0A0B1SYL4"/>
<name>A0A0B1SYL4_OESDE</name>
<dbReference type="InterPro" id="IPR053079">
    <property type="entry name" value="SPS2_domain"/>
</dbReference>
<dbReference type="EMBL" id="KN554875">
    <property type="protein sequence ID" value="KHJ89001.1"/>
    <property type="molecule type" value="Genomic_DNA"/>
</dbReference>
<proteinExistence type="predicted"/>
<dbReference type="SUPFAM" id="SSF52058">
    <property type="entry name" value="L domain-like"/>
    <property type="match status" value="1"/>
</dbReference>
<dbReference type="InterPro" id="IPR036941">
    <property type="entry name" value="Rcpt_L-dom_sf"/>
</dbReference>
<organism evidence="2 3">
    <name type="scientific">Oesophagostomum dentatum</name>
    <name type="common">Nodular worm</name>
    <dbReference type="NCBI Taxonomy" id="61180"/>
    <lineage>
        <taxon>Eukaryota</taxon>
        <taxon>Metazoa</taxon>
        <taxon>Ecdysozoa</taxon>
        <taxon>Nematoda</taxon>
        <taxon>Chromadorea</taxon>
        <taxon>Rhabditida</taxon>
        <taxon>Rhabditina</taxon>
        <taxon>Rhabditomorpha</taxon>
        <taxon>Strongyloidea</taxon>
        <taxon>Strongylidae</taxon>
        <taxon>Oesophagostomum</taxon>
    </lineage>
</organism>
<dbReference type="InterPro" id="IPR000494">
    <property type="entry name" value="Rcpt_L-dom"/>
</dbReference>
<evidence type="ECO:0000313" key="2">
    <source>
        <dbReference type="EMBL" id="KHJ89001.1"/>
    </source>
</evidence>
<protein>
    <submittedName>
        <fullName evidence="2">Receptor L domain protein</fullName>
    </submittedName>
</protein>
<evidence type="ECO:0000259" key="1">
    <source>
        <dbReference type="Pfam" id="PF01030"/>
    </source>
</evidence>
<dbReference type="PANTHER" id="PTHR21662">
    <property type="entry name" value="RECEPTOR PROTEIN-TYROSINE KINASE"/>
    <property type="match status" value="1"/>
</dbReference>
<dbReference type="PANTHER" id="PTHR21662:SF59">
    <property type="entry name" value="RECEPTOR PROTEIN-TYROSINE KINASE"/>
    <property type="match status" value="1"/>
</dbReference>
<reference evidence="2 3" key="1">
    <citation type="submission" date="2014-03" db="EMBL/GenBank/DDBJ databases">
        <title>Draft genome of the hookworm Oesophagostomum dentatum.</title>
        <authorList>
            <person name="Mitreva M."/>
        </authorList>
    </citation>
    <scope>NUCLEOTIDE SEQUENCE [LARGE SCALE GENOMIC DNA]</scope>
    <source>
        <strain evidence="2 3">OD-Hann</strain>
    </source>
</reference>
<evidence type="ECO:0000313" key="3">
    <source>
        <dbReference type="Proteomes" id="UP000053660"/>
    </source>
</evidence>
<dbReference type="OrthoDB" id="5868504at2759"/>
<gene>
    <name evidence="2" type="ORF">OESDEN_11191</name>
</gene>
<keyword evidence="3" id="KW-1185">Reference proteome</keyword>
<dbReference type="Gene3D" id="3.80.20.20">
    <property type="entry name" value="Receptor L-domain"/>
    <property type="match status" value="1"/>
</dbReference>
<sequence length="257" mass="29426">MSSNIHLCSTVSEMDALLTSHFVNRVEGRICTDIGSNETAEHVCRIGDMALLDSIPGDCYTLVGHLTIDYNSPKQELWKLYNVTRIYGSLTIRNTTLIGLSPFWKLVDIYNLEAFESALVIESNPRLRSMYMGGIDRVLSGIPTRVSDSPQLMMTTAECESLLTYTRVDFYNNKHDCIAAVRHLRQREEPRGELGNSEKRDCCAVMQDFSTLRDSVQAPDLRKNYRRLRKHCPSLFEWVMLRYVRNMSPLLSKFEGL</sequence>
<keyword evidence="2" id="KW-0675">Receptor</keyword>
<accession>A0A0B1SYL4</accession>